<organism evidence="1 2">
    <name type="scientific">Hypsizygus marmoreus</name>
    <name type="common">White beech mushroom</name>
    <name type="synonym">Agaricus marmoreus</name>
    <dbReference type="NCBI Taxonomy" id="39966"/>
    <lineage>
        <taxon>Eukaryota</taxon>
        <taxon>Fungi</taxon>
        <taxon>Dikarya</taxon>
        <taxon>Basidiomycota</taxon>
        <taxon>Agaricomycotina</taxon>
        <taxon>Agaricomycetes</taxon>
        <taxon>Agaricomycetidae</taxon>
        <taxon>Agaricales</taxon>
        <taxon>Tricholomatineae</taxon>
        <taxon>Lyophyllaceae</taxon>
        <taxon>Hypsizygus</taxon>
    </lineage>
</organism>
<evidence type="ECO:0000313" key="1">
    <source>
        <dbReference type="EMBL" id="RDB15609.1"/>
    </source>
</evidence>
<dbReference type="EMBL" id="LUEZ02000149">
    <property type="protein sequence ID" value="RDB15609.1"/>
    <property type="molecule type" value="Genomic_DNA"/>
</dbReference>
<dbReference type="InParanoid" id="A0A369J0S0"/>
<dbReference type="Gene3D" id="3.80.10.10">
    <property type="entry name" value="Ribonuclease Inhibitor"/>
    <property type="match status" value="1"/>
</dbReference>
<evidence type="ECO:0000313" key="2">
    <source>
        <dbReference type="Proteomes" id="UP000076154"/>
    </source>
</evidence>
<sequence>MVDHSLSSMPYLPQELVDHIVDHLHDDPLTLSNCALVCHAWLSTSRLHLFSKISLNASSVRAPTDLCRRLHRLLTTSPSIISNIHELEVVEGSPLAGGQVSPQAALHGGSRSTTWVATERTFPKLLRILTHLKRLEFGASQPIPLYWGTLPPTLQHAIRHVFSLPSLTYIRLKSWSFANFAELAGLLACCRNLKGLALSSTSVSNDPGIDGQSVLPVSGVTDPVANEGEIESCGTRAADSGSRRCCLEFLTLDYADVAYLGHWLLNEKSTVEIQSLRELRVAHYQLHEVNAIERLLVATGNSLEHFHLKPGTWEVHPLDLGLNSGLRSIRLTLENPESALPWVKTLVSTIPPTNVLEHIGLEFYTDIKQLVEGWAELDSLLVRPELSGLRQVDIGLFAAPSHAEFLRVKEDLGGLRSRDILRLYQLGIKSQRSSRQLMPRVSRYEYN</sequence>
<keyword evidence="2" id="KW-1185">Reference proteome</keyword>
<dbReference type="AlphaFoldDB" id="A0A369J0S0"/>
<accession>A0A369J0S0</accession>
<gene>
    <name evidence="1" type="ORF">Hypma_004054</name>
</gene>
<dbReference type="InterPro" id="IPR032675">
    <property type="entry name" value="LRR_dom_sf"/>
</dbReference>
<dbReference type="Proteomes" id="UP000076154">
    <property type="component" value="Unassembled WGS sequence"/>
</dbReference>
<dbReference type="SUPFAM" id="SSF52047">
    <property type="entry name" value="RNI-like"/>
    <property type="match status" value="1"/>
</dbReference>
<comment type="caution">
    <text evidence="1">The sequence shown here is derived from an EMBL/GenBank/DDBJ whole genome shotgun (WGS) entry which is preliminary data.</text>
</comment>
<reference evidence="1" key="1">
    <citation type="submission" date="2018-04" db="EMBL/GenBank/DDBJ databases">
        <title>Whole genome sequencing of Hypsizygus marmoreus.</title>
        <authorList>
            <person name="Choi I.-G."/>
            <person name="Min B."/>
            <person name="Kim J.-G."/>
            <person name="Kim S."/>
            <person name="Oh Y.-L."/>
            <person name="Kong W.-S."/>
            <person name="Park H."/>
            <person name="Jeong J."/>
            <person name="Song E.-S."/>
        </authorList>
    </citation>
    <scope>NUCLEOTIDE SEQUENCE [LARGE SCALE GENOMIC DNA]</scope>
    <source>
        <strain evidence="1">51987-8</strain>
    </source>
</reference>
<protein>
    <recommendedName>
        <fullName evidence="3">F-box domain-containing protein</fullName>
    </recommendedName>
</protein>
<dbReference type="OrthoDB" id="3070253at2759"/>
<dbReference type="InterPro" id="IPR036047">
    <property type="entry name" value="F-box-like_dom_sf"/>
</dbReference>
<dbReference type="SUPFAM" id="SSF81383">
    <property type="entry name" value="F-box domain"/>
    <property type="match status" value="1"/>
</dbReference>
<proteinExistence type="predicted"/>
<evidence type="ECO:0008006" key="3">
    <source>
        <dbReference type="Google" id="ProtNLM"/>
    </source>
</evidence>
<name>A0A369J0S0_HYPMA</name>